<dbReference type="Proteomes" id="UP000244896">
    <property type="component" value="Chromosome"/>
</dbReference>
<keyword evidence="7 12" id="KW-1133">Transmembrane helix</keyword>
<organism evidence="13 14">
    <name type="scientific">Ereboglobus luteus</name>
    <dbReference type="NCBI Taxonomy" id="1796921"/>
    <lineage>
        <taxon>Bacteria</taxon>
        <taxon>Pseudomonadati</taxon>
        <taxon>Verrucomicrobiota</taxon>
        <taxon>Opitutia</taxon>
        <taxon>Opitutales</taxon>
        <taxon>Opitutaceae</taxon>
        <taxon>Ereboglobus</taxon>
    </lineage>
</organism>
<name>A0A2U8E5V8_9BACT</name>
<dbReference type="CDD" id="cd12822">
    <property type="entry name" value="TmCorA-like"/>
    <property type="match status" value="1"/>
</dbReference>
<comment type="subcellular location">
    <subcellularLocation>
        <location evidence="1">Cell membrane</location>
        <topology evidence="1">Multi-pass membrane protein</topology>
    </subcellularLocation>
    <subcellularLocation>
        <location evidence="12">Membrane</location>
        <topology evidence="12">Multi-pass membrane protein</topology>
    </subcellularLocation>
</comment>
<comment type="function">
    <text evidence="11">Mediates influx of magnesium ions. Alternates between open and closed states. Activated by low cytoplasmic Mg(2+) levels. Inactive when cytoplasmic Mg(2+) levels are high.</text>
</comment>
<dbReference type="SUPFAM" id="SSF144083">
    <property type="entry name" value="Magnesium transport protein CorA, transmembrane region"/>
    <property type="match status" value="1"/>
</dbReference>
<dbReference type="PANTHER" id="PTHR46494">
    <property type="entry name" value="CORA FAMILY METAL ION TRANSPORTER (EUROFUNG)"/>
    <property type="match status" value="1"/>
</dbReference>
<reference evidence="13 14" key="1">
    <citation type="journal article" date="2018" name="Syst. Appl. Microbiol.">
        <title>Ereboglobus luteus gen. nov. sp. nov. from cockroach guts, and new insights into the oxygen relationship of the genera Opitutus and Didymococcus (Verrucomicrobia: Opitutaceae).</title>
        <authorList>
            <person name="Tegtmeier D."/>
            <person name="Belitz A."/>
            <person name="Radek R."/>
            <person name="Heimerl T."/>
            <person name="Brune A."/>
        </authorList>
    </citation>
    <scope>NUCLEOTIDE SEQUENCE [LARGE SCALE GENOMIC DNA]</scope>
    <source>
        <strain evidence="13 14">Ho45</strain>
    </source>
</reference>
<comment type="catalytic activity">
    <reaction evidence="10">
        <text>Mg(2+)(in) = Mg(2+)(out)</text>
        <dbReference type="Rhea" id="RHEA:29827"/>
        <dbReference type="ChEBI" id="CHEBI:18420"/>
    </reaction>
</comment>
<accession>A0A2U8E5V8</accession>
<dbReference type="PANTHER" id="PTHR46494:SF1">
    <property type="entry name" value="CORA FAMILY METAL ION TRANSPORTER (EUROFUNG)"/>
    <property type="match status" value="1"/>
</dbReference>
<dbReference type="GO" id="GO:0000287">
    <property type="term" value="F:magnesium ion binding"/>
    <property type="evidence" value="ECO:0007669"/>
    <property type="project" value="TreeGrafter"/>
</dbReference>
<dbReference type="GO" id="GO:0015095">
    <property type="term" value="F:magnesium ion transmembrane transporter activity"/>
    <property type="evidence" value="ECO:0007669"/>
    <property type="project" value="UniProtKB-UniRule"/>
</dbReference>
<dbReference type="AlphaFoldDB" id="A0A2U8E5V8"/>
<dbReference type="FunFam" id="1.20.58.340:FF:000004">
    <property type="entry name" value="Magnesium transport protein CorA"/>
    <property type="match status" value="1"/>
</dbReference>
<dbReference type="KEGG" id="elut:CKA38_12420"/>
<keyword evidence="6 12" id="KW-0460">Magnesium</keyword>
<dbReference type="InterPro" id="IPR045861">
    <property type="entry name" value="CorA_cytoplasmic_dom"/>
</dbReference>
<dbReference type="SUPFAM" id="SSF143865">
    <property type="entry name" value="CorA soluble domain-like"/>
    <property type="match status" value="1"/>
</dbReference>
<protein>
    <recommendedName>
        <fullName evidence="12">Magnesium transport protein CorA</fullName>
    </recommendedName>
</protein>
<dbReference type="RefSeq" id="WP_108825759.1">
    <property type="nucleotide sequence ID" value="NZ_CP023004.1"/>
</dbReference>
<evidence type="ECO:0000256" key="3">
    <source>
        <dbReference type="ARBA" id="ARBA00022448"/>
    </source>
</evidence>
<dbReference type="Gene3D" id="3.30.460.20">
    <property type="entry name" value="CorA soluble domain-like"/>
    <property type="match status" value="1"/>
</dbReference>
<comment type="similarity">
    <text evidence="2 12">Belongs to the CorA metal ion transporter (MIT) (TC 1.A.35) family.</text>
</comment>
<evidence type="ECO:0000256" key="6">
    <source>
        <dbReference type="ARBA" id="ARBA00022842"/>
    </source>
</evidence>
<keyword evidence="9 12" id="KW-0472">Membrane</keyword>
<evidence type="ECO:0000256" key="12">
    <source>
        <dbReference type="RuleBase" id="RU362010"/>
    </source>
</evidence>
<evidence type="ECO:0000256" key="4">
    <source>
        <dbReference type="ARBA" id="ARBA00022475"/>
    </source>
</evidence>
<evidence type="ECO:0000256" key="2">
    <source>
        <dbReference type="ARBA" id="ARBA00009765"/>
    </source>
</evidence>
<dbReference type="InterPro" id="IPR045863">
    <property type="entry name" value="CorA_TM1_TM2"/>
</dbReference>
<feature type="transmembrane region" description="Helical" evidence="12">
    <location>
        <begin position="302"/>
        <end position="322"/>
    </location>
</feature>
<proteinExistence type="inferred from homology"/>
<evidence type="ECO:0000256" key="10">
    <source>
        <dbReference type="ARBA" id="ARBA00034269"/>
    </source>
</evidence>
<dbReference type="OrthoDB" id="9803416at2"/>
<evidence type="ECO:0000256" key="11">
    <source>
        <dbReference type="ARBA" id="ARBA00045497"/>
    </source>
</evidence>
<keyword evidence="5 12" id="KW-0812">Transmembrane</keyword>
<evidence type="ECO:0000256" key="9">
    <source>
        <dbReference type="ARBA" id="ARBA00023136"/>
    </source>
</evidence>
<comment type="caution">
    <text evidence="12">Lacks conserved residue(s) required for the propagation of feature annotation.</text>
</comment>
<gene>
    <name evidence="12 13" type="primary">corA</name>
    <name evidence="13" type="ORF">CKA38_12420</name>
</gene>
<dbReference type="Pfam" id="PF01544">
    <property type="entry name" value="CorA"/>
    <property type="match status" value="1"/>
</dbReference>
<sequence length="328" mass="37490">MIRSLIFSEGKLVGRDLEVEALRLVRADKGLVIWVDLEDPTDDETKAILEGVFQFHPLAIEDCVAPSSLPKIEDYDDYFFLVAHCVDPTRIEKFNTTEINLFLGRDFMVTFHRARMHVVQSVLERCARFIGGVIARGPDRLAHLLLDALIDNFKPVTDELRNELDLIEENVLSEETDGRRATTLIPKLIEVRSEINHLRQIIRPLREVVGRLTMGGSKNIRAATLPYFRDLRDNLIRIDETAATYADQLLISFDLYLNKSDFQANEGIKTLTALTALTLPATLVGTWYGMNFENMPELKTPFGYPIAIGVTLVITAVIWFWCKRRRWI</sequence>
<evidence type="ECO:0000256" key="5">
    <source>
        <dbReference type="ARBA" id="ARBA00022692"/>
    </source>
</evidence>
<dbReference type="GO" id="GO:0005886">
    <property type="term" value="C:plasma membrane"/>
    <property type="evidence" value="ECO:0007669"/>
    <property type="project" value="UniProtKB-SubCell"/>
</dbReference>
<evidence type="ECO:0000313" key="13">
    <source>
        <dbReference type="EMBL" id="AWI09944.1"/>
    </source>
</evidence>
<evidence type="ECO:0000256" key="7">
    <source>
        <dbReference type="ARBA" id="ARBA00022989"/>
    </source>
</evidence>
<dbReference type="NCBIfam" id="TIGR00383">
    <property type="entry name" value="corA"/>
    <property type="match status" value="1"/>
</dbReference>
<evidence type="ECO:0000256" key="8">
    <source>
        <dbReference type="ARBA" id="ARBA00023065"/>
    </source>
</evidence>
<keyword evidence="4 12" id="KW-1003">Cell membrane</keyword>
<evidence type="ECO:0000313" key="14">
    <source>
        <dbReference type="Proteomes" id="UP000244896"/>
    </source>
</evidence>
<dbReference type="GO" id="GO:0015087">
    <property type="term" value="F:cobalt ion transmembrane transporter activity"/>
    <property type="evidence" value="ECO:0007669"/>
    <property type="project" value="UniProtKB-UniRule"/>
</dbReference>
<dbReference type="EMBL" id="CP023004">
    <property type="protein sequence ID" value="AWI09944.1"/>
    <property type="molecule type" value="Genomic_DNA"/>
</dbReference>
<keyword evidence="8 12" id="KW-0406">Ion transport</keyword>
<dbReference type="Gene3D" id="1.20.58.340">
    <property type="entry name" value="Magnesium transport protein CorA, transmembrane region"/>
    <property type="match status" value="2"/>
</dbReference>
<keyword evidence="14" id="KW-1185">Reference proteome</keyword>
<evidence type="ECO:0000256" key="1">
    <source>
        <dbReference type="ARBA" id="ARBA00004651"/>
    </source>
</evidence>
<keyword evidence="3 12" id="KW-0813">Transport</keyword>
<dbReference type="GO" id="GO:0050897">
    <property type="term" value="F:cobalt ion binding"/>
    <property type="evidence" value="ECO:0007669"/>
    <property type="project" value="TreeGrafter"/>
</dbReference>
<dbReference type="InterPro" id="IPR002523">
    <property type="entry name" value="MgTranspt_CorA/ZnTranspt_ZntB"/>
</dbReference>
<dbReference type="InterPro" id="IPR004488">
    <property type="entry name" value="Mg/Co-transport_prot_CorA"/>
</dbReference>